<dbReference type="Proteomes" id="UP001198026">
    <property type="component" value="Unassembled WGS sequence"/>
</dbReference>
<evidence type="ECO:0000313" key="3">
    <source>
        <dbReference type="Proteomes" id="UP001198026"/>
    </source>
</evidence>
<dbReference type="AlphaFoldDB" id="A0AAW4X696"/>
<dbReference type="EMBL" id="JAJGWB010000134">
    <property type="protein sequence ID" value="MCC4478031.1"/>
    <property type="molecule type" value="Genomic_DNA"/>
</dbReference>
<accession>A0AAW4X696</accession>
<evidence type="ECO:0000313" key="1">
    <source>
        <dbReference type="EMBL" id="MCC4478031.1"/>
    </source>
</evidence>
<dbReference type="RefSeq" id="WP_152709306.1">
    <property type="nucleotide sequence ID" value="NZ_CANCWL010000007.1"/>
</dbReference>
<dbReference type="Proteomes" id="UP001217945">
    <property type="component" value="Unassembled WGS sequence"/>
</dbReference>
<proteinExistence type="predicted"/>
<sequence length="88" mass="10338">METENTDVKIYQKNRHDPLQVAQIEKIEYYTIAEDEKQSINNNFSSFSLNNVVVEVKFIGKNEAITIRPEVIESLHFFPHSEFDDITF</sequence>
<evidence type="ECO:0000313" key="2">
    <source>
        <dbReference type="EMBL" id="MDD1383316.1"/>
    </source>
</evidence>
<gene>
    <name evidence="1" type="ORF">LMB76_07355</name>
    <name evidence="2" type="ORF">PSQ53_10410</name>
</gene>
<protein>
    <submittedName>
        <fullName evidence="1">Uncharacterized protein</fullName>
    </submittedName>
</protein>
<name>A0AAW4X696_LIMRT</name>
<reference evidence="1" key="1">
    <citation type="submission" date="2021-10" db="EMBL/GenBank/DDBJ databases">
        <title>Evolutionary history and lifestyle of the vertebrate symbiont Limosilactobacillus reuteri.</title>
        <authorList>
            <person name="Zheng J."/>
            <person name="Li F."/>
            <person name="Gaenzle M."/>
            <person name="Walter J."/>
        </authorList>
    </citation>
    <scope>NUCLEOTIDE SEQUENCE</scope>
    <source>
        <strain evidence="1">GQ_1_3_1</strain>
    </source>
</reference>
<reference evidence="2" key="2">
    <citation type="submission" date="2023-02" db="EMBL/GenBank/DDBJ databases">
        <title>Complete genome sequence of Limosilactobacillus reuteri SRCM217616 isolated from Bos taurus feces.</title>
        <authorList>
            <person name="Yang H.-G."/>
            <person name="Kim J.-W."/>
            <person name="Ha G.-S."/>
            <person name="Yang H.-J."/>
            <person name="Jeong D.-Y."/>
        </authorList>
    </citation>
    <scope>NUCLEOTIDE SEQUENCE</scope>
    <source>
        <strain evidence="2">SRCM217616</strain>
    </source>
</reference>
<dbReference type="EMBL" id="JAQTKT010000001">
    <property type="protein sequence ID" value="MDD1383316.1"/>
    <property type="molecule type" value="Genomic_DNA"/>
</dbReference>
<organism evidence="1 3">
    <name type="scientific">Limosilactobacillus reuteri</name>
    <name type="common">Lactobacillus reuteri</name>
    <dbReference type="NCBI Taxonomy" id="1598"/>
    <lineage>
        <taxon>Bacteria</taxon>
        <taxon>Bacillati</taxon>
        <taxon>Bacillota</taxon>
        <taxon>Bacilli</taxon>
        <taxon>Lactobacillales</taxon>
        <taxon>Lactobacillaceae</taxon>
        <taxon>Limosilactobacillus</taxon>
    </lineage>
</organism>
<comment type="caution">
    <text evidence="1">The sequence shown here is derived from an EMBL/GenBank/DDBJ whole genome shotgun (WGS) entry which is preliminary data.</text>
</comment>